<evidence type="ECO:0000256" key="3">
    <source>
        <dbReference type="ARBA" id="ARBA00022692"/>
    </source>
</evidence>
<feature type="transmembrane region" description="Helical" evidence="6">
    <location>
        <begin position="90"/>
        <end position="111"/>
    </location>
</feature>
<feature type="transmembrane region" description="Helical" evidence="6">
    <location>
        <begin position="117"/>
        <end position="137"/>
    </location>
</feature>
<dbReference type="CDD" id="cd06579">
    <property type="entry name" value="TM_PBP1_transp_AraH_like"/>
    <property type="match status" value="1"/>
</dbReference>
<dbReference type="Pfam" id="PF02653">
    <property type="entry name" value="BPD_transp_2"/>
    <property type="match status" value="1"/>
</dbReference>
<evidence type="ECO:0000256" key="2">
    <source>
        <dbReference type="ARBA" id="ARBA00022475"/>
    </source>
</evidence>
<evidence type="ECO:0000256" key="1">
    <source>
        <dbReference type="ARBA" id="ARBA00004651"/>
    </source>
</evidence>
<keyword evidence="4 6" id="KW-1133">Transmembrane helix</keyword>
<proteinExistence type="predicted"/>
<feature type="transmembrane region" description="Helical" evidence="6">
    <location>
        <begin position="292"/>
        <end position="310"/>
    </location>
</feature>
<organism evidence="7 8">
    <name type="scientific">Hespellia stercorisuis DSM 15480</name>
    <dbReference type="NCBI Taxonomy" id="1121950"/>
    <lineage>
        <taxon>Bacteria</taxon>
        <taxon>Bacillati</taxon>
        <taxon>Bacillota</taxon>
        <taxon>Clostridia</taxon>
        <taxon>Lachnospirales</taxon>
        <taxon>Lachnospiraceae</taxon>
        <taxon>Hespellia</taxon>
    </lineage>
</organism>
<dbReference type="OrthoDB" id="9815820at2"/>
<gene>
    <name evidence="7" type="ORF">SAMN02745243_01575</name>
</gene>
<dbReference type="GO" id="GO:0022857">
    <property type="term" value="F:transmembrane transporter activity"/>
    <property type="evidence" value="ECO:0007669"/>
    <property type="project" value="InterPro"/>
</dbReference>
<comment type="subcellular location">
    <subcellularLocation>
        <location evidence="1">Cell membrane</location>
        <topology evidence="1">Multi-pass membrane protein</topology>
    </subcellularLocation>
</comment>
<feature type="transmembrane region" description="Helical" evidence="6">
    <location>
        <begin position="12"/>
        <end position="30"/>
    </location>
</feature>
<dbReference type="PANTHER" id="PTHR32196">
    <property type="entry name" value="ABC TRANSPORTER PERMEASE PROTEIN YPHD-RELATED-RELATED"/>
    <property type="match status" value="1"/>
</dbReference>
<name>A0A1M6MSR8_9FIRM</name>
<dbReference type="GO" id="GO:0005886">
    <property type="term" value="C:plasma membrane"/>
    <property type="evidence" value="ECO:0007669"/>
    <property type="project" value="UniProtKB-SubCell"/>
</dbReference>
<accession>A0A1M6MSR8</accession>
<dbReference type="EMBL" id="FQZY01000020">
    <property type="protein sequence ID" value="SHJ86494.1"/>
    <property type="molecule type" value="Genomic_DNA"/>
</dbReference>
<dbReference type="InterPro" id="IPR001851">
    <property type="entry name" value="ABC_transp_permease"/>
</dbReference>
<sequence length="313" mass="32715">MNKIKEITQKNAFIWPILGCIVLYIAITIVTGSFSLAVISSCAKLCVFAMLLALGQMIVVTSGDGAIDLSQKYILTLTAYVSCTVMEKNIVLGLIAAIAVGVVCGLISSVINVYLRVPAMITTLATGYLFYTVILLVSSRGSSIPAGGFVKFVNASVLGINMMTLLCILVAVLLWFVLYRTKYGHQLHAVGQKREAARLAGINVNKTVIMAFLINGALCGLAGALCGAYCGGANQDLGTTYFLPSVAAAFVGGTNAAGGKSSVVGVSIGALMMTFMSTFLNAAKLDIGVQRLIQGAFLVFLLVVAVSDAGKKK</sequence>
<keyword evidence="5 6" id="KW-0472">Membrane</keyword>
<feature type="transmembrane region" description="Helical" evidence="6">
    <location>
        <begin position="158"/>
        <end position="178"/>
    </location>
</feature>
<feature type="transmembrane region" description="Helical" evidence="6">
    <location>
        <begin position="208"/>
        <end position="229"/>
    </location>
</feature>
<dbReference type="AlphaFoldDB" id="A0A1M6MSR8"/>
<protein>
    <submittedName>
        <fullName evidence="7">Monosaccharide ABC transporter membrane protein, CUT2 family (TC 3.A.1.2.-)</fullName>
    </submittedName>
</protein>
<dbReference type="STRING" id="1121950.SAMN02745243_01575"/>
<evidence type="ECO:0000313" key="7">
    <source>
        <dbReference type="EMBL" id="SHJ86494.1"/>
    </source>
</evidence>
<keyword evidence="3 6" id="KW-0812">Transmembrane</keyword>
<evidence type="ECO:0000313" key="8">
    <source>
        <dbReference type="Proteomes" id="UP000184301"/>
    </source>
</evidence>
<reference evidence="7 8" key="1">
    <citation type="submission" date="2016-11" db="EMBL/GenBank/DDBJ databases">
        <authorList>
            <person name="Jaros S."/>
            <person name="Januszkiewicz K."/>
            <person name="Wedrychowicz H."/>
        </authorList>
    </citation>
    <scope>NUCLEOTIDE SEQUENCE [LARGE SCALE GENOMIC DNA]</scope>
    <source>
        <strain evidence="7 8">DSM 15480</strain>
    </source>
</reference>
<feature type="transmembrane region" description="Helical" evidence="6">
    <location>
        <begin position="263"/>
        <end position="280"/>
    </location>
</feature>
<feature type="transmembrane region" description="Helical" evidence="6">
    <location>
        <begin position="241"/>
        <end position="257"/>
    </location>
</feature>
<evidence type="ECO:0000256" key="4">
    <source>
        <dbReference type="ARBA" id="ARBA00022989"/>
    </source>
</evidence>
<dbReference type="RefSeq" id="WP_073108032.1">
    <property type="nucleotide sequence ID" value="NZ_FQZY01000020.1"/>
</dbReference>
<evidence type="ECO:0000256" key="5">
    <source>
        <dbReference type="ARBA" id="ARBA00023136"/>
    </source>
</evidence>
<evidence type="ECO:0000256" key="6">
    <source>
        <dbReference type="SAM" id="Phobius"/>
    </source>
</evidence>
<keyword evidence="2" id="KW-1003">Cell membrane</keyword>
<dbReference type="Proteomes" id="UP000184301">
    <property type="component" value="Unassembled WGS sequence"/>
</dbReference>
<keyword evidence="8" id="KW-1185">Reference proteome</keyword>